<dbReference type="InterPro" id="IPR008727">
    <property type="entry name" value="PAAR_motif"/>
</dbReference>
<protein>
    <submittedName>
        <fullName evidence="1">PAAR domain-containing protein</fullName>
    </submittedName>
</protein>
<dbReference type="Pfam" id="PF05488">
    <property type="entry name" value="PAAR_motif"/>
    <property type="match status" value="1"/>
</dbReference>
<accession>A0A3S9NH81</accession>
<proteinExistence type="predicted"/>
<dbReference type="Proteomes" id="UP000277191">
    <property type="component" value="Chromosome 3"/>
</dbReference>
<dbReference type="RefSeq" id="WP_126368217.1">
    <property type="nucleotide sequence ID" value="NZ_CP034547.1"/>
</dbReference>
<evidence type="ECO:0000313" key="2">
    <source>
        <dbReference type="Proteomes" id="UP000277191"/>
    </source>
</evidence>
<sequence length="96" mass="10730">MVRRYDVLKGDKTTSNGIVLGRDSNDRIGNREQAYERDDVWCPACETTGHIVCDGPRFSMKGPDGRESALSDDLCVCKCDPQPRLLPSQYSSYVDV</sequence>
<dbReference type="CDD" id="cd14744">
    <property type="entry name" value="PAAR_CT_2"/>
    <property type="match status" value="1"/>
</dbReference>
<gene>
    <name evidence="1" type="ORF">D5R55_29325</name>
</gene>
<evidence type="ECO:0000313" key="1">
    <source>
        <dbReference type="EMBL" id="AZQ54977.1"/>
    </source>
</evidence>
<dbReference type="EMBL" id="CP034547">
    <property type="protein sequence ID" value="AZQ54977.1"/>
    <property type="molecule type" value="Genomic_DNA"/>
</dbReference>
<name>A0A3S9NH81_9BURK</name>
<organism evidence="1 2">
    <name type="scientific">Burkholderia cenocepacia</name>
    <dbReference type="NCBI Taxonomy" id="95486"/>
    <lineage>
        <taxon>Bacteria</taxon>
        <taxon>Pseudomonadati</taxon>
        <taxon>Pseudomonadota</taxon>
        <taxon>Betaproteobacteria</taxon>
        <taxon>Burkholderiales</taxon>
        <taxon>Burkholderiaceae</taxon>
        <taxon>Burkholderia</taxon>
        <taxon>Burkholderia cepacia complex</taxon>
    </lineage>
</organism>
<reference evidence="1 2" key="1">
    <citation type="submission" date="2018-12" db="EMBL/GenBank/DDBJ databases">
        <title>Cadmium resistance mechanism in endophytic bacteria Burkholderia cenocepacia YG-3.</title>
        <authorList>
            <person name="Zhang X."/>
            <person name="Wang X."/>
            <person name="Zhu Y."/>
        </authorList>
    </citation>
    <scope>NUCLEOTIDE SEQUENCE [LARGE SCALE GENOMIC DNA]</scope>
    <source>
        <strain evidence="1 2">YG-3</strain>
    </source>
</reference>
<dbReference type="AlphaFoldDB" id="A0A3S9NH81"/>